<organism evidence="2 3">
    <name type="scientific">Pontivivens nitratireducens</name>
    <dbReference type="NCBI Taxonomy" id="2758038"/>
    <lineage>
        <taxon>Bacteria</taxon>
        <taxon>Pseudomonadati</taxon>
        <taxon>Pseudomonadota</taxon>
        <taxon>Alphaproteobacteria</taxon>
        <taxon>Rhodobacterales</taxon>
        <taxon>Paracoccaceae</taxon>
        <taxon>Pontivivens</taxon>
    </lineage>
</organism>
<accession>A0A6G7VPE6</accession>
<gene>
    <name evidence="2" type="ORF">G8E03_13795</name>
</gene>
<feature type="signal peptide" evidence="1">
    <location>
        <begin position="1"/>
        <end position="23"/>
    </location>
</feature>
<protein>
    <recommendedName>
        <fullName evidence="4">Secreted protein</fullName>
    </recommendedName>
</protein>
<dbReference type="AlphaFoldDB" id="A0A6G7VPE6"/>
<evidence type="ECO:0008006" key="4">
    <source>
        <dbReference type="Google" id="ProtNLM"/>
    </source>
</evidence>
<feature type="chain" id="PRO_5026252066" description="Secreted protein" evidence="1">
    <location>
        <begin position="24"/>
        <end position="145"/>
    </location>
</feature>
<keyword evidence="3" id="KW-1185">Reference proteome</keyword>
<name>A0A6G7VPE6_9RHOB</name>
<dbReference type="Proteomes" id="UP000500791">
    <property type="component" value="Chromosome"/>
</dbReference>
<proteinExistence type="predicted"/>
<keyword evidence="1" id="KW-0732">Signal</keyword>
<evidence type="ECO:0000256" key="1">
    <source>
        <dbReference type="SAM" id="SignalP"/>
    </source>
</evidence>
<dbReference type="RefSeq" id="WP_166193068.1">
    <property type="nucleotide sequence ID" value="NZ_CP049811.1"/>
</dbReference>
<dbReference type="EMBL" id="CP049811">
    <property type="protein sequence ID" value="QIK41728.1"/>
    <property type="molecule type" value="Genomic_DNA"/>
</dbReference>
<evidence type="ECO:0000313" key="2">
    <source>
        <dbReference type="EMBL" id="QIK41728.1"/>
    </source>
</evidence>
<dbReference type="KEGG" id="mon:G8E03_13795"/>
<evidence type="ECO:0000313" key="3">
    <source>
        <dbReference type="Proteomes" id="UP000500791"/>
    </source>
</evidence>
<reference evidence="2 3" key="1">
    <citation type="submission" date="2020-03" db="EMBL/GenBank/DDBJ databases">
        <title>Complete genome sequence of Monaibacterium sp. ALG8 with diverse plasmids.</title>
        <authorList>
            <person name="Sun C."/>
        </authorList>
    </citation>
    <scope>NUCLEOTIDE SEQUENCE [LARGE SCALE GENOMIC DNA]</scope>
    <source>
        <strain evidence="2 3">ALG8</strain>
    </source>
</reference>
<sequence>MRLFSPCLMVLFSLCLSVVPLTAQEDGPAEPRDIPRAEWLERALGNSVHYSIDGSYIGREFYLPDGQSVRYEDAFGNCQDGRWTFKDAVYCFAWPGSLVCARHLDLGEGRLAFPSVDTDGTPIPDTMQHGTIVEGGFACGAAVTS</sequence>